<evidence type="ECO:0000313" key="2">
    <source>
        <dbReference type="Proteomes" id="UP000214747"/>
    </source>
</evidence>
<comment type="caution">
    <text evidence="1">The sequence shown here is derived from an EMBL/GenBank/DDBJ whole genome shotgun (WGS) entry which is preliminary data.</text>
</comment>
<dbReference type="AlphaFoldDB" id="A0A225SS06"/>
<dbReference type="Proteomes" id="UP000214747">
    <property type="component" value="Unassembled WGS sequence"/>
</dbReference>
<organism evidence="1 2">
    <name type="scientific">Herbaspirillum aquaticum</name>
    <dbReference type="NCBI Taxonomy" id="568783"/>
    <lineage>
        <taxon>Bacteria</taxon>
        <taxon>Pseudomonadati</taxon>
        <taxon>Pseudomonadota</taxon>
        <taxon>Betaproteobacteria</taxon>
        <taxon>Burkholderiales</taxon>
        <taxon>Oxalobacteraceae</taxon>
        <taxon>Herbaspirillum</taxon>
    </lineage>
</organism>
<accession>A0A225SS06</accession>
<evidence type="ECO:0000313" key="1">
    <source>
        <dbReference type="EMBL" id="OWY33948.1"/>
    </source>
</evidence>
<protein>
    <submittedName>
        <fullName evidence="1">Uncharacterized protein</fullName>
    </submittedName>
</protein>
<keyword evidence="2" id="KW-1185">Reference proteome</keyword>
<proteinExistence type="predicted"/>
<gene>
    <name evidence="1" type="ORF">CEJ45_15080</name>
</gene>
<dbReference type="EMBL" id="NJGV01000013">
    <property type="protein sequence ID" value="OWY33948.1"/>
    <property type="molecule type" value="Genomic_DNA"/>
</dbReference>
<sequence length="142" mass="15916">MIALLAALLQTACSKQTEPVATKSESAIETSRKKEVEKDLKDPVFVAAGKLQLSANRALGAIMQRGVAYYQMYKDAADKRRDAINVEFNSELGTKTSKIGRIVDYAIFTSQLCDTAFLSDEYECRTLKKNIEEFRSIGRDYM</sequence>
<reference evidence="1 2" key="1">
    <citation type="journal article" date="2010" name="Int. J. Syst. Evol. Microbiol.">
        <title>Reclassification of Herbaspirillum putei as a later heterotypic synonym of Herbaspirillum huttiense, with the description of H. huttiense subsp. huttiense subsp. nov. and H. huttiense subsp. putei subsp. nov., comb. nov., and description of Herbaspirillum aquaticum sp. nov.</title>
        <authorList>
            <person name="Dobritsa A.P."/>
            <person name="Reddy M.C."/>
            <person name="Samadpour M."/>
        </authorList>
    </citation>
    <scope>NUCLEOTIDE SEQUENCE [LARGE SCALE GENOMIC DNA]</scope>
    <source>
        <strain evidence="1 2">IEH 4430</strain>
    </source>
</reference>
<name>A0A225SS06_9BURK</name>